<dbReference type="EMBL" id="LFZN01000017">
    <property type="protein sequence ID" value="KXT04916.1"/>
    <property type="molecule type" value="Genomic_DNA"/>
</dbReference>
<dbReference type="AlphaFoldDB" id="A0A139HR54"/>
<name>A0A139HR54_9PEZI</name>
<feature type="chain" id="PRO_5007806947" evidence="1">
    <location>
        <begin position="20"/>
        <end position="132"/>
    </location>
</feature>
<accession>A0A139HR54</accession>
<proteinExistence type="predicted"/>
<evidence type="ECO:0000256" key="1">
    <source>
        <dbReference type="SAM" id="SignalP"/>
    </source>
</evidence>
<keyword evidence="1" id="KW-0732">Signal</keyword>
<gene>
    <name evidence="2" type="ORF">AC578_3434</name>
</gene>
<dbReference type="OrthoDB" id="5394791at2759"/>
<keyword evidence="3" id="KW-1185">Reference proteome</keyword>
<organism evidence="2 3">
    <name type="scientific">Pseudocercospora eumusae</name>
    <dbReference type="NCBI Taxonomy" id="321146"/>
    <lineage>
        <taxon>Eukaryota</taxon>
        <taxon>Fungi</taxon>
        <taxon>Dikarya</taxon>
        <taxon>Ascomycota</taxon>
        <taxon>Pezizomycotina</taxon>
        <taxon>Dothideomycetes</taxon>
        <taxon>Dothideomycetidae</taxon>
        <taxon>Mycosphaerellales</taxon>
        <taxon>Mycosphaerellaceae</taxon>
        <taxon>Pseudocercospora</taxon>
    </lineage>
</organism>
<evidence type="ECO:0000313" key="3">
    <source>
        <dbReference type="Proteomes" id="UP000070133"/>
    </source>
</evidence>
<sequence length="132" mass="14312">MHYIKSILLALSVLTMVSASAVPNPEANPHAEAMAIGDNDLINDIPLDDDALEERSSFDDIPLGEDLDLAKRALTKCPKSNGCKCKKIKKRGQFCGYTSTVTILGRGGALDHVYECNTNGACCDYGYARRCK</sequence>
<reference evidence="2 3" key="1">
    <citation type="submission" date="2015-07" db="EMBL/GenBank/DDBJ databases">
        <title>Comparative genomics of the Sigatoka disease complex on banana suggests a link between parallel evolutionary changes in Pseudocercospora fijiensis and Pseudocercospora eumusae and increased virulence on the banana host.</title>
        <authorList>
            <person name="Chang T.-C."/>
            <person name="Salvucci A."/>
            <person name="Crous P.W."/>
            <person name="Stergiopoulos I."/>
        </authorList>
    </citation>
    <scope>NUCLEOTIDE SEQUENCE [LARGE SCALE GENOMIC DNA]</scope>
    <source>
        <strain evidence="2 3">CBS 114824</strain>
    </source>
</reference>
<evidence type="ECO:0000313" key="2">
    <source>
        <dbReference type="EMBL" id="KXT04916.1"/>
    </source>
</evidence>
<comment type="caution">
    <text evidence="2">The sequence shown here is derived from an EMBL/GenBank/DDBJ whole genome shotgun (WGS) entry which is preliminary data.</text>
</comment>
<protein>
    <submittedName>
        <fullName evidence="2">Uncharacterized protein</fullName>
    </submittedName>
</protein>
<dbReference type="Proteomes" id="UP000070133">
    <property type="component" value="Unassembled WGS sequence"/>
</dbReference>
<feature type="signal peptide" evidence="1">
    <location>
        <begin position="1"/>
        <end position="19"/>
    </location>
</feature>